<accession>A0A8T5GGB8</accession>
<evidence type="ECO:0000256" key="3">
    <source>
        <dbReference type="ARBA" id="ARBA00022475"/>
    </source>
</evidence>
<reference evidence="9" key="1">
    <citation type="journal article" date="2021" name="ISME J.">
        <title>Mercury methylation by metabolically versatile and cosmopolitan marine bacteria.</title>
        <authorList>
            <person name="Lin H."/>
            <person name="Ascher D.B."/>
            <person name="Myung Y."/>
            <person name="Lamborg C.H."/>
            <person name="Hallam S.J."/>
            <person name="Gionfriddo C.M."/>
            <person name="Holt K.E."/>
            <person name="Moreau J.W."/>
        </authorList>
    </citation>
    <scope>NUCLEOTIDE SEQUENCE</scope>
    <source>
        <strain evidence="9">SI075_bin30</strain>
    </source>
</reference>
<dbReference type="FunFam" id="1.10.3720.10:FF:000003">
    <property type="entry name" value="Aliphatic sulfonate ABC transporter permease"/>
    <property type="match status" value="1"/>
</dbReference>
<keyword evidence="3" id="KW-1003">Cell membrane</keyword>
<comment type="similarity">
    <text evidence="7">Belongs to the binding-protein-dependent transport system permease family.</text>
</comment>
<evidence type="ECO:0000256" key="2">
    <source>
        <dbReference type="ARBA" id="ARBA00022448"/>
    </source>
</evidence>
<feature type="domain" description="ABC transmembrane type-1" evidence="8">
    <location>
        <begin position="56"/>
        <end position="240"/>
    </location>
</feature>
<dbReference type="Proteomes" id="UP000722459">
    <property type="component" value="Unassembled WGS sequence"/>
</dbReference>
<name>A0A8T5GGB8_9ARCH</name>
<evidence type="ECO:0000256" key="4">
    <source>
        <dbReference type="ARBA" id="ARBA00022692"/>
    </source>
</evidence>
<dbReference type="PROSITE" id="PS50928">
    <property type="entry name" value="ABC_TM1"/>
    <property type="match status" value="1"/>
</dbReference>
<dbReference type="GO" id="GO:0055085">
    <property type="term" value="P:transmembrane transport"/>
    <property type="evidence" value="ECO:0007669"/>
    <property type="project" value="InterPro"/>
</dbReference>
<feature type="transmembrane region" description="Helical" evidence="7">
    <location>
        <begin position="6"/>
        <end position="25"/>
    </location>
</feature>
<evidence type="ECO:0000313" key="10">
    <source>
        <dbReference type="Proteomes" id="UP000722459"/>
    </source>
</evidence>
<dbReference type="AlphaFoldDB" id="A0A8T5GGB8"/>
<comment type="subcellular location">
    <subcellularLocation>
        <location evidence="1 7">Cell membrane</location>
        <topology evidence="1 7">Multi-pass membrane protein</topology>
    </subcellularLocation>
</comment>
<sequence>MTKKILTKLFVILATIVIIQLIFFISPLNNYFLPSPFEVILAGFEVIISGELIVHIIPSIYRILIGFLIAAFFGILLGLLLGITKKLDYIIEPLIEILRPIPPIAWIPIAILIFGLGDGSAFFIVFLGAFFPIFTNTIFGVKKLPKKYINLSKTLEISKISFFKNILFKFTQPYIFTGLKIGIGMAWMSVIAAELIGAQSGLGYFIQINRLLLHTDKIVVGMIAIGILGFTLTKSIILIEKRLVKWELKNHVDD</sequence>
<keyword evidence="6 7" id="KW-0472">Membrane</keyword>
<organism evidence="9 10">
    <name type="scientific">Candidatus Iainarchaeum sp</name>
    <dbReference type="NCBI Taxonomy" id="3101447"/>
    <lineage>
        <taxon>Archaea</taxon>
        <taxon>Candidatus Iainarchaeota</taxon>
        <taxon>Candidatus Iainarchaeia</taxon>
        <taxon>Candidatus Iainarchaeales</taxon>
        <taxon>Candidatus Iainarchaeaceae</taxon>
        <taxon>Candidatus Iainarchaeum</taxon>
    </lineage>
</organism>
<dbReference type="GO" id="GO:0005886">
    <property type="term" value="C:plasma membrane"/>
    <property type="evidence" value="ECO:0007669"/>
    <property type="project" value="UniProtKB-SubCell"/>
</dbReference>
<feature type="transmembrane region" description="Helical" evidence="7">
    <location>
        <begin position="122"/>
        <end position="141"/>
    </location>
</feature>
<proteinExistence type="inferred from homology"/>
<evidence type="ECO:0000256" key="5">
    <source>
        <dbReference type="ARBA" id="ARBA00022989"/>
    </source>
</evidence>
<dbReference type="Pfam" id="PF00528">
    <property type="entry name" value="BPD_transp_1"/>
    <property type="match status" value="1"/>
</dbReference>
<keyword evidence="2 7" id="KW-0813">Transport</keyword>
<evidence type="ECO:0000313" key="9">
    <source>
        <dbReference type="EMBL" id="MBT4870932.1"/>
    </source>
</evidence>
<comment type="caution">
    <text evidence="9">The sequence shown here is derived from an EMBL/GenBank/DDBJ whole genome shotgun (WGS) entry which is preliminary data.</text>
</comment>
<evidence type="ECO:0000256" key="1">
    <source>
        <dbReference type="ARBA" id="ARBA00004651"/>
    </source>
</evidence>
<feature type="transmembrane region" description="Helical" evidence="7">
    <location>
        <begin position="63"/>
        <end position="84"/>
    </location>
</feature>
<feature type="transmembrane region" description="Helical" evidence="7">
    <location>
        <begin position="174"/>
        <end position="198"/>
    </location>
</feature>
<dbReference type="EMBL" id="JABJNZ010000063">
    <property type="protein sequence ID" value="MBT4870932.1"/>
    <property type="molecule type" value="Genomic_DNA"/>
</dbReference>
<dbReference type="InterPro" id="IPR035906">
    <property type="entry name" value="MetI-like_sf"/>
</dbReference>
<keyword evidence="4 7" id="KW-0812">Transmembrane</keyword>
<dbReference type="Gene3D" id="1.10.3720.10">
    <property type="entry name" value="MetI-like"/>
    <property type="match status" value="1"/>
</dbReference>
<evidence type="ECO:0000256" key="7">
    <source>
        <dbReference type="RuleBase" id="RU363032"/>
    </source>
</evidence>
<evidence type="ECO:0000256" key="6">
    <source>
        <dbReference type="ARBA" id="ARBA00023136"/>
    </source>
</evidence>
<gene>
    <name evidence="9" type="ORF">HON47_05130</name>
</gene>
<evidence type="ECO:0000259" key="8">
    <source>
        <dbReference type="PROSITE" id="PS50928"/>
    </source>
</evidence>
<dbReference type="PANTHER" id="PTHR30151">
    <property type="entry name" value="ALKANE SULFONATE ABC TRANSPORTER-RELATED, MEMBRANE SUBUNIT"/>
    <property type="match status" value="1"/>
</dbReference>
<dbReference type="PANTHER" id="PTHR30151:SF0">
    <property type="entry name" value="ABC TRANSPORTER PERMEASE PROTEIN MJ0413-RELATED"/>
    <property type="match status" value="1"/>
</dbReference>
<keyword evidence="5 7" id="KW-1133">Transmembrane helix</keyword>
<feature type="transmembrane region" description="Helical" evidence="7">
    <location>
        <begin position="218"/>
        <end position="239"/>
    </location>
</feature>
<dbReference type="SUPFAM" id="SSF161098">
    <property type="entry name" value="MetI-like"/>
    <property type="match status" value="1"/>
</dbReference>
<dbReference type="InterPro" id="IPR000515">
    <property type="entry name" value="MetI-like"/>
</dbReference>
<feature type="transmembrane region" description="Helical" evidence="7">
    <location>
        <begin position="96"/>
        <end position="116"/>
    </location>
</feature>
<protein>
    <submittedName>
        <fullName evidence="9">ABC transporter permease</fullName>
    </submittedName>
</protein>